<sequence>MITELIWHDVEDEPEIKTGIFLVWGETGFLSSTVYEMRYSTAIYQGKSDKKTQQGETFPEWLIPGITVGAYLIVRKWAYLDQGEK</sequence>
<evidence type="ECO:0000313" key="1">
    <source>
        <dbReference type="EMBL" id="GAF96697.1"/>
    </source>
</evidence>
<dbReference type="AlphaFoldDB" id="X0U8K9"/>
<name>X0U8K9_9ZZZZ</name>
<proteinExistence type="predicted"/>
<protein>
    <submittedName>
        <fullName evidence="1">Uncharacterized protein</fullName>
    </submittedName>
</protein>
<accession>X0U8K9</accession>
<comment type="caution">
    <text evidence="1">The sequence shown here is derived from an EMBL/GenBank/DDBJ whole genome shotgun (WGS) entry which is preliminary data.</text>
</comment>
<reference evidence="1" key="1">
    <citation type="journal article" date="2014" name="Front. Microbiol.">
        <title>High frequency of phylogenetically diverse reductive dehalogenase-homologous genes in deep subseafloor sedimentary metagenomes.</title>
        <authorList>
            <person name="Kawai M."/>
            <person name="Futagami T."/>
            <person name="Toyoda A."/>
            <person name="Takaki Y."/>
            <person name="Nishi S."/>
            <person name="Hori S."/>
            <person name="Arai W."/>
            <person name="Tsubouchi T."/>
            <person name="Morono Y."/>
            <person name="Uchiyama I."/>
            <person name="Ito T."/>
            <person name="Fujiyama A."/>
            <person name="Inagaki F."/>
            <person name="Takami H."/>
        </authorList>
    </citation>
    <scope>NUCLEOTIDE SEQUENCE</scope>
    <source>
        <strain evidence="1">Expedition CK06-06</strain>
    </source>
</reference>
<dbReference type="EMBL" id="BARS01017332">
    <property type="protein sequence ID" value="GAF96697.1"/>
    <property type="molecule type" value="Genomic_DNA"/>
</dbReference>
<organism evidence="1">
    <name type="scientific">marine sediment metagenome</name>
    <dbReference type="NCBI Taxonomy" id="412755"/>
    <lineage>
        <taxon>unclassified sequences</taxon>
        <taxon>metagenomes</taxon>
        <taxon>ecological metagenomes</taxon>
    </lineage>
</organism>
<gene>
    <name evidence="1" type="ORF">S01H1_28363</name>
</gene>